<dbReference type="Pfam" id="PF17844">
    <property type="entry name" value="SCP_3"/>
    <property type="match status" value="1"/>
</dbReference>
<proteinExistence type="predicted"/>
<dbReference type="SUPFAM" id="SSF55718">
    <property type="entry name" value="SCP-like"/>
    <property type="match status" value="1"/>
</dbReference>
<dbReference type="Proteomes" id="UP000627538">
    <property type="component" value="Unassembled WGS sequence"/>
</dbReference>
<dbReference type="Gene3D" id="3.30.1050.40">
    <property type="match status" value="1"/>
</dbReference>
<keyword evidence="3" id="KW-1185">Reference proteome</keyword>
<name>A0A8I0KNP8_9ACTO</name>
<feature type="domain" description="Bacterial SCP orthologue" evidence="1">
    <location>
        <begin position="26"/>
        <end position="117"/>
    </location>
</feature>
<protein>
    <recommendedName>
        <fullName evidence="1">Bacterial SCP orthologue domain-containing protein</fullName>
    </recommendedName>
</protein>
<comment type="caution">
    <text evidence="2">The sequence shown here is derived from an EMBL/GenBank/DDBJ whole genome shotgun (WGS) entry which is preliminary data.</text>
</comment>
<dbReference type="InterPro" id="IPR036527">
    <property type="entry name" value="SCP2_sterol-bd_dom_sf"/>
</dbReference>
<dbReference type="AlphaFoldDB" id="A0A8I0KNP8"/>
<evidence type="ECO:0000313" key="2">
    <source>
        <dbReference type="EMBL" id="MBD3689511.1"/>
    </source>
</evidence>
<reference evidence="2 3" key="1">
    <citation type="submission" date="2020-08" db="EMBL/GenBank/DDBJ databases">
        <title>Winkia gen. nov., sp. nov., isolated from faeces of the Anser albifrons in China.</title>
        <authorList>
            <person name="Liu Q."/>
        </authorList>
    </citation>
    <scope>NUCLEOTIDE SEQUENCE [LARGE SCALE GENOMIC DNA]</scope>
    <source>
        <strain evidence="2 3">C62</strain>
    </source>
</reference>
<sequence>MPAPISAEAGIEALTAWLATPDTLARPLRARAVRYLLQRLAADHPGRAVEVRVPPFGAVQILEGTTHRRGTPPAVIEMDADTWLSLATGSLTWGDALAAHRVSASGQRTDLAPLLPVISAGDL</sequence>
<accession>A0A8I0KNP8</accession>
<evidence type="ECO:0000313" key="3">
    <source>
        <dbReference type="Proteomes" id="UP000627538"/>
    </source>
</evidence>
<dbReference type="RefSeq" id="WP_191071552.1">
    <property type="nucleotide sequence ID" value="NZ_CP060506.1"/>
</dbReference>
<gene>
    <name evidence="2" type="ORF">H8R10_04620</name>
</gene>
<evidence type="ECO:0000259" key="1">
    <source>
        <dbReference type="Pfam" id="PF17844"/>
    </source>
</evidence>
<dbReference type="EMBL" id="JACRUO010000001">
    <property type="protein sequence ID" value="MBD3689511.1"/>
    <property type="molecule type" value="Genomic_DNA"/>
</dbReference>
<organism evidence="2 3">
    <name type="scientific">Nanchangia anserum</name>
    <dbReference type="NCBI Taxonomy" id="2692125"/>
    <lineage>
        <taxon>Bacteria</taxon>
        <taxon>Bacillati</taxon>
        <taxon>Actinomycetota</taxon>
        <taxon>Actinomycetes</taxon>
        <taxon>Actinomycetales</taxon>
        <taxon>Actinomycetaceae</taxon>
        <taxon>Nanchangia</taxon>
    </lineage>
</organism>
<dbReference type="InterPro" id="IPR041629">
    <property type="entry name" value="SCP_3"/>
</dbReference>